<evidence type="ECO:0000259" key="6">
    <source>
        <dbReference type="Pfam" id="PF02776"/>
    </source>
</evidence>
<dbReference type="RefSeq" id="WP_280735321.1">
    <property type="nucleotide sequence ID" value="NZ_CP120368.1"/>
</dbReference>
<dbReference type="CDD" id="cd07035">
    <property type="entry name" value="TPP_PYR_POX_like"/>
    <property type="match status" value="1"/>
</dbReference>
<dbReference type="PANTHER" id="PTHR18968">
    <property type="entry name" value="THIAMINE PYROPHOSPHATE ENZYMES"/>
    <property type="match status" value="1"/>
</dbReference>
<dbReference type="Proteomes" id="UP001235547">
    <property type="component" value="Chromosome 1"/>
</dbReference>
<accession>A0ABY8D0K1</accession>
<dbReference type="GO" id="GO:0102481">
    <property type="term" value="F:3D-(3,5/4)-trihydroxycyclohexane-1,2-dione hydrolase activity"/>
    <property type="evidence" value="ECO:0007669"/>
    <property type="project" value="UniProtKB-EC"/>
</dbReference>
<feature type="domain" description="Thiamine pyrophosphate enzyme central" evidence="4">
    <location>
        <begin position="222"/>
        <end position="354"/>
    </location>
</feature>
<proteinExistence type="inferred from homology"/>
<dbReference type="InterPro" id="IPR029061">
    <property type="entry name" value="THDP-binding"/>
</dbReference>
<sequence>MSQKTVRLTMAQAVARFLTRQMTVINGKRVPIFGGVFAIFGHGNVAGVGEALYAVRETLPTYRAQNEQGMANAAIAFAKASFRRRFMACTSSIGPGALNMVTSAALAHVNRLPVLLLPGDVFANRRPDPVLQQVESFGDGTVSANDCFRPVSRYFDRITRPEQIVPALRRAMQVLTDPADCGPVTLSLCQDVQAEAYDYPESFFDEKVWVPRRIEPDLDELSAAIATLKAAKKPIIIAGGGVLYSEATAELSEFAEKHGIPVVETQAGKSSLPHSHPLNMGSVGVTGTSVSNALAEEADVVLAVGSRLQDFTTGSWALFKNDALKIIGLNVQPFDAGKHSGLPLIADARAGLNRMSGGLGGYKADASWTERAKAGKAEWLQAADKATATTNVALPSDAQVIGAVQRARGGRKTTLVCAAGGLPGELHKLWQAEEPGGYHMEYGFSTMGYEVAGGLGVKLAKPDSDVIVMVGDGSYMMLNSEIASSIMLGAKITIVLLDNAGYGCINRLQMETGGANFNNLLRDTHHVELPQIDFAAHAAAMGAVTRKVGSIPELESALAETASEPRTTVIVIDTDPLITTEAGGHWWDVAVPEVSERDQVKAAREGYEKALQSQRFG</sequence>
<dbReference type="InterPro" id="IPR011766">
    <property type="entry name" value="TPP_enzyme_TPP-bd"/>
</dbReference>
<gene>
    <name evidence="7" type="primary">iolD</name>
    <name evidence="7" type="ORF">PYH38_003268</name>
</gene>
<dbReference type="InterPro" id="IPR012000">
    <property type="entry name" value="Thiamin_PyroP_enz_cen_dom"/>
</dbReference>
<keyword evidence="2 3" id="KW-0786">Thiamine pyrophosphate</keyword>
<evidence type="ECO:0000259" key="5">
    <source>
        <dbReference type="Pfam" id="PF02775"/>
    </source>
</evidence>
<dbReference type="Pfam" id="PF02776">
    <property type="entry name" value="TPP_enzyme_N"/>
    <property type="match status" value="1"/>
</dbReference>
<dbReference type="Gene3D" id="3.40.50.1220">
    <property type="entry name" value="TPP-binding domain"/>
    <property type="match status" value="1"/>
</dbReference>
<evidence type="ECO:0000313" key="8">
    <source>
        <dbReference type="Proteomes" id="UP001235547"/>
    </source>
</evidence>
<comment type="similarity">
    <text evidence="1 3">Belongs to the TPP enzyme family.</text>
</comment>
<dbReference type="InterPro" id="IPR012001">
    <property type="entry name" value="Thiamin_PyroP_enz_TPP-bd_dom"/>
</dbReference>
<evidence type="ECO:0000313" key="7">
    <source>
        <dbReference type="EMBL" id="WEX84396.1"/>
    </source>
</evidence>
<reference evidence="7 8" key="1">
    <citation type="submission" date="2023-03" db="EMBL/GenBank/DDBJ databases">
        <authorList>
            <person name="Kaur S."/>
            <person name="Espinosa-Saiz D."/>
            <person name="Velazquez E."/>
            <person name="Menendez E."/>
            <person name="diCenzo G.C."/>
        </authorList>
    </citation>
    <scope>NUCLEOTIDE SEQUENCE [LARGE SCALE GENOMIC DNA]</scope>
    <source>
        <strain evidence="7 8">LMG 27395</strain>
    </source>
</reference>
<evidence type="ECO:0000256" key="3">
    <source>
        <dbReference type="RuleBase" id="RU362132"/>
    </source>
</evidence>
<dbReference type="EMBL" id="CP120371">
    <property type="protein sequence ID" value="WEX84396.1"/>
    <property type="molecule type" value="Genomic_DNA"/>
</dbReference>
<keyword evidence="8" id="KW-1185">Reference proteome</keyword>
<dbReference type="EC" id="3.7.1.22" evidence="7"/>
<dbReference type="SUPFAM" id="SSF52467">
    <property type="entry name" value="DHS-like NAD/FAD-binding domain"/>
    <property type="match status" value="1"/>
</dbReference>
<dbReference type="PANTHER" id="PTHR18968:SF9">
    <property type="entry name" value="3D-(3,5_4)-TRIHYDROXYCYCLOHEXANE-1,2-DIONE HYDROLASE"/>
    <property type="match status" value="1"/>
</dbReference>
<protein>
    <submittedName>
        <fullName evidence="7">3D-(3,5/4)-trihydroxycyclohexane-1,2-dione acylhydrolase (Decyclizing)</fullName>
        <ecNumber evidence="7">3.7.1.22</ecNumber>
    </submittedName>
</protein>
<feature type="domain" description="Thiamine pyrophosphate enzyme TPP-binding" evidence="5">
    <location>
        <begin position="420"/>
        <end position="572"/>
    </location>
</feature>
<evidence type="ECO:0000256" key="1">
    <source>
        <dbReference type="ARBA" id="ARBA00007812"/>
    </source>
</evidence>
<dbReference type="Gene3D" id="3.40.50.970">
    <property type="match status" value="2"/>
</dbReference>
<keyword evidence="7" id="KW-0378">Hydrolase</keyword>
<evidence type="ECO:0000259" key="4">
    <source>
        <dbReference type="Pfam" id="PF00205"/>
    </source>
</evidence>
<name>A0ABY8D0K1_9HYPH</name>
<dbReference type="Pfam" id="PF00205">
    <property type="entry name" value="TPP_enzyme_M"/>
    <property type="match status" value="1"/>
</dbReference>
<dbReference type="Pfam" id="PF02775">
    <property type="entry name" value="TPP_enzyme_C"/>
    <property type="match status" value="1"/>
</dbReference>
<dbReference type="PROSITE" id="PS00187">
    <property type="entry name" value="TPP_ENZYMES"/>
    <property type="match status" value="1"/>
</dbReference>
<feature type="domain" description="Thiamine pyrophosphate enzyme N-terminal TPP-binding" evidence="6">
    <location>
        <begin position="48"/>
        <end position="132"/>
    </location>
</feature>
<dbReference type="InterPro" id="IPR000399">
    <property type="entry name" value="TPP-bd_CS"/>
</dbReference>
<dbReference type="InterPro" id="IPR030817">
    <property type="entry name" value="Myo_inos_IolD"/>
</dbReference>
<evidence type="ECO:0000256" key="2">
    <source>
        <dbReference type="ARBA" id="ARBA00023052"/>
    </source>
</evidence>
<dbReference type="NCBIfam" id="TIGR04377">
    <property type="entry name" value="myo_inos_iolD"/>
    <property type="match status" value="1"/>
</dbReference>
<organism evidence="7 8">
    <name type="scientific">Sinorhizobium numidicum</name>
    <dbReference type="NCBI Taxonomy" id="680248"/>
    <lineage>
        <taxon>Bacteria</taxon>
        <taxon>Pseudomonadati</taxon>
        <taxon>Pseudomonadota</taxon>
        <taxon>Alphaproteobacteria</taxon>
        <taxon>Hyphomicrobiales</taxon>
        <taxon>Rhizobiaceae</taxon>
        <taxon>Sinorhizobium/Ensifer group</taxon>
        <taxon>Sinorhizobium</taxon>
    </lineage>
</organism>
<dbReference type="SUPFAM" id="SSF52518">
    <property type="entry name" value="Thiamin diphosphate-binding fold (THDP-binding)"/>
    <property type="match status" value="2"/>
</dbReference>
<dbReference type="InterPro" id="IPR045229">
    <property type="entry name" value="TPP_enz"/>
</dbReference>
<dbReference type="InterPro" id="IPR029035">
    <property type="entry name" value="DHS-like_NAD/FAD-binding_dom"/>
</dbReference>